<accession>A0ABQ5EFY9</accession>
<evidence type="ECO:0000256" key="2">
    <source>
        <dbReference type="SAM" id="MobiDB-lite"/>
    </source>
</evidence>
<name>A0ABQ5EFY9_9ASTR</name>
<comment type="caution">
    <text evidence="3">The sequence shown here is derived from an EMBL/GenBank/DDBJ whole genome shotgun (WGS) entry which is preliminary data.</text>
</comment>
<proteinExistence type="predicted"/>
<reference evidence="3" key="2">
    <citation type="submission" date="2022-01" db="EMBL/GenBank/DDBJ databases">
        <authorList>
            <person name="Yamashiro T."/>
            <person name="Shiraishi A."/>
            <person name="Satake H."/>
            <person name="Nakayama K."/>
        </authorList>
    </citation>
    <scope>NUCLEOTIDE SEQUENCE</scope>
</reference>
<keyword evidence="1" id="KW-0175">Coiled coil</keyword>
<evidence type="ECO:0000256" key="1">
    <source>
        <dbReference type="SAM" id="Coils"/>
    </source>
</evidence>
<gene>
    <name evidence="3" type="ORF">Tco_0975973</name>
</gene>
<protein>
    <recommendedName>
        <fullName evidence="5">Integrase, catalytic region, zinc finger, CCHC-type, peptidase aspartic, catalytic</fullName>
    </recommendedName>
</protein>
<dbReference type="Proteomes" id="UP001151760">
    <property type="component" value="Unassembled WGS sequence"/>
</dbReference>
<feature type="compositionally biased region" description="Low complexity" evidence="2">
    <location>
        <begin position="856"/>
        <end position="870"/>
    </location>
</feature>
<feature type="region of interest" description="Disordered" evidence="2">
    <location>
        <begin position="848"/>
        <end position="892"/>
    </location>
</feature>
<evidence type="ECO:0000313" key="4">
    <source>
        <dbReference type="Proteomes" id="UP001151760"/>
    </source>
</evidence>
<feature type="coiled-coil region" evidence="1">
    <location>
        <begin position="534"/>
        <end position="575"/>
    </location>
</feature>
<reference evidence="3" key="1">
    <citation type="journal article" date="2022" name="Int. J. Mol. Sci.">
        <title>Draft Genome of Tanacetum Coccineum: Genomic Comparison of Closely Related Tanacetum-Family Plants.</title>
        <authorList>
            <person name="Yamashiro T."/>
            <person name="Shiraishi A."/>
            <person name="Nakayama K."/>
            <person name="Satake H."/>
        </authorList>
    </citation>
    <scope>NUCLEOTIDE SEQUENCE</scope>
</reference>
<feature type="coiled-coil region" evidence="1">
    <location>
        <begin position="327"/>
        <end position="416"/>
    </location>
</feature>
<dbReference type="EMBL" id="BQNB010016268">
    <property type="protein sequence ID" value="GJT49816.1"/>
    <property type="molecule type" value="Genomic_DNA"/>
</dbReference>
<sequence length="1030" mass="116479">MTTLADKAILSGANNRPPMLEKDVYDSWKSIMELYMINRQHGRMILESVETGPLIWSSIEENGVTRTKKYYELSPTEAIQADCNVKATNIILQRLPPEVYALVSNHKVAKELWERIQLLMQGTSSTKQERELNTKFLNTLPPEWSKFMTDVKLVRDLHTTNIDQLHAYLGQHEFHANEGRQTSLAVGTTRTYTLGASGRNSRKQRTDKVLLVQAQASGQILNEEELAFLADPGILEGQATQTVITHNVAYQPDDLDAYDYDCDELNTAKVALIANLSHYGSDDLAEAVVQNSNSSAQQDALILSVIEQLKSQVVNCTKINLKNKSVNDTLTAELERYKEQVKVLKEGQNVDLRSNDTVSDSSAQSVEIDRLKQTLSEHFKENESLMQTVTLLKNDIKKEESRNIDKEIKAQQLETKLYDGNVIKNTSAIVIPNSEQTLMLAEESQPTLSSRPTKVEVPKELPKVSMINTSLKKLKYHLAGFDMVVKERTTPTAITEGSWGFEHTKACFRDEIIPFVKAPKDLFNTFDQYLTDELSEVQNVFHQMEQAVEQHRLESKTFEVKMNQVLNENERLLEQVINKDIVNIIMNSSVDIASVNMHECEKCLKLKTELLNKKNFEIFQRDNPVSNQNALSFDQLFELNELKVQSQEKDTVIKKLKERIKSLSGKMNKDKIKKELEDIETINIELDHRVSKLIAKMTLKHTKSNLLWRGKERRGGIGGAFGEKVLLIKLSDGLIKLKGKALVDNDVTKHPSDPQMLMIDVEPITPKLLNKKTSHSAYIKHTQEEATVLRDLVEYVKSKYPLDQSLESACRYVIQIQELLTNISETCPSINNADGKLVAVTPKNKDKRVRFTEPVTSSGNTNTKTSSSSNLKDKIQQTPSSTQKNKVEAHPRKVKSSFKNKDCVVAPKGTANVQYSKLNANSELNVFKDLCVLDFINNVNARVKSKSTKKNSKRKVWKPTGKVFTNIGYIRRLTGQTFTIVGNLCPLTRITTTTEVPLRKPTALNNETTKPVVTLVYSRKPWKSKTTDSD</sequence>
<organism evidence="3 4">
    <name type="scientific">Tanacetum coccineum</name>
    <dbReference type="NCBI Taxonomy" id="301880"/>
    <lineage>
        <taxon>Eukaryota</taxon>
        <taxon>Viridiplantae</taxon>
        <taxon>Streptophyta</taxon>
        <taxon>Embryophyta</taxon>
        <taxon>Tracheophyta</taxon>
        <taxon>Spermatophyta</taxon>
        <taxon>Magnoliopsida</taxon>
        <taxon>eudicotyledons</taxon>
        <taxon>Gunneridae</taxon>
        <taxon>Pentapetalae</taxon>
        <taxon>asterids</taxon>
        <taxon>campanulids</taxon>
        <taxon>Asterales</taxon>
        <taxon>Asteraceae</taxon>
        <taxon>Asteroideae</taxon>
        <taxon>Anthemideae</taxon>
        <taxon>Anthemidinae</taxon>
        <taxon>Tanacetum</taxon>
    </lineage>
</organism>
<evidence type="ECO:0000313" key="3">
    <source>
        <dbReference type="EMBL" id="GJT49816.1"/>
    </source>
</evidence>
<keyword evidence="4" id="KW-1185">Reference proteome</keyword>
<feature type="coiled-coil region" evidence="1">
    <location>
        <begin position="639"/>
        <end position="673"/>
    </location>
</feature>
<evidence type="ECO:0008006" key="5">
    <source>
        <dbReference type="Google" id="ProtNLM"/>
    </source>
</evidence>